<comment type="caution">
    <text evidence="2">The sequence shown here is derived from an EMBL/GenBank/DDBJ whole genome shotgun (WGS) entry which is preliminary data.</text>
</comment>
<feature type="coiled-coil region" evidence="1">
    <location>
        <begin position="27"/>
        <end position="75"/>
    </location>
</feature>
<keyword evidence="3" id="KW-1185">Reference proteome</keyword>
<accession>A0A2A2KI10</accession>
<evidence type="ECO:0000256" key="1">
    <source>
        <dbReference type="SAM" id="Coils"/>
    </source>
</evidence>
<protein>
    <recommendedName>
        <fullName evidence="4">Exocyst complex component Sec6</fullName>
    </recommendedName>
</protein>
<dbReference type="EMBL" id="LIAE01008587">
    <property type="protein sequence ID" value="PAV73489.1"/>
    <property type="molecule type" value="Genomic_DNA"/>
</dbReference>
<dbReference type="InterPro" id="IPR007528">
    <property type="entry name" value="RINT1_Tip20"/>
</dbReference>
<gene>
    <name evidence="2" type="ORF">WR25_26655</name>
</gene>
<evidence type="ECO:0000313" key="3">
    <source>
        <dbReference type="Proteomes" id="UP000218231"/>
    </source>
</evidence>
<dbReference type="OrthoDB" id="239865at2759"/>
<dbReference type="PANTHER" id="PTHR13520:SF0">
    <property type="entry name" value="RAD50-INTERACTING PROTEIN 1"/>
    <property type="match status" value="1"/>
</dbReference>
<dbReference type="GO" id="GO:0070939">
    <property type="term" value="C:Dsl1/NZR complex"/>
    <property type="evidence" value="ECO:0007669"/>
    <property type="project" value="InterPro"/>
</dbReference>
<dbReference type="GO" id="GO:0006888">
    <property type="term" value="P:endoplasmic reticulum to Golgi vesicle-mediated transport"/>
    <property type="evidence" value="ECO:0007669"/>
    <property type="project" value="InterPro"/>
</dbReference>
<dbReference type="GO" id="GO:0060628">
    <property type="term" value="P:regulation of ER to Golgi vesicle-mediated transport"/>
    <property type="evidence" value="ECO:0007669"/>
    <property type="project" value="TreeGrafter"/>
</dbReference>
<reference evidence="2 3" key="1">
    <citation type="journal article" date="2017" name="Curr. Biol.">
        <title>Genome architecture and evolution of a unichromosomal asexual nematode.</title>
        <authorList>
            <person name="Fradin H."/>
            <person name="Zegar C."/>
            <person name="Gutwein M."/>
            <person name="Lucas J."/>
            <person name="Kovtun M."/>
            <person name="Corcoran D."/>
            <person name="Baugh L.R."/>
            <person name="Kiontke K."/>
            <person name="Gunsalus K."/>
            <person name="Fitch D.H."/>
            <person name="Piano F."/>
        </authorList>
    </citation>
    <scope>NUCLEOTIDE SEQUENCE [LARGE SCALE GENOMIC DNA]</scope>
    <source>
        <strain evidence="2">PF1309</strain>
    </source>
</reference>
<dbReference type="GO" id="GO:0006890">
    <property type="term" value="P:retrograde vesicle-mediated transport, Golgi to endoplasmic reticulum"/>
    <property type="evidence" value="ECO:0007669"/>
    <property type="project" value="InterPro"/>
</dbReference>
<dbReference type="PANTHER" id="PTHR13520">
    <property type="entry name" value="RAD50-INTERACTING PROTEIN 1 RINT-1"/>
    <property type="match status" value="1"/>
</dbReference>
<dbReference type="PROSITE" id="PS51386">
    <property type="entry name" value="RINT1_TIP20"/>
    <property type="match status" value="1"/>
</dbReference>
<evidence type="ECO:0000313" key="2">
    <source>
        <dbReference type="EMBL" id="PAV73489.1"/>
    </source>
</evidence>
<name>A0A2A2KI10_9BILA</name>
<dbReference type="Pfam" id="PF04437">
    <property type="entry name" value="RINT1_TIP1"/>
    <property type="match status" value="2"/>
</dbReference>
<proteinExistence type="predicted"/>
<sequence length="732" mass="84370">MDTLRESLSSKNVTSVSELFFVIREALSKLNEDCKQTEGKLQQTIEKDASQLEDLIKLKKDLMEKRNEVVEANEKYRKGVDEVMSVISQDTEMMEKLNRLSKRQQRLTRMKAERDCRNIVASCERSLQSDDFPELRKQFNAAMEHHQFLVENSKDLVKSFSEKMGRLGEEIRQCLEESISKIVHKIHYPFNDMIDVKAFLSELNSLSGHLALYHTVAEYSNQGSGNGVTLSAMFEPIYESFEFHFYGPRKTNDVKHPEWYFTQALNWTQNCLPFFEALFQRVSNILVRYFHLFFLIYDFHGQSSSSLGATVYFYKQMNELVQRKTEWMLEQEQIQDDDVLFSHLIDEALAYEEQRREMGMHIEDANVMSLFCPKDILARWINIENETCIAQIDSFLTSEDKWSPRFRDLDEADNFAVCECAESLIALIQSLHSRSHLLPDKNAQSSFSVLRFILLEDFCKRLSQISRQAASPWSEPFPQVMNSIWYIHSVAMEWDEANELSADSKTSALLPETAKLYRNVWSQMADEIVNSTVLQVVELAKAYRRQNWCLPNSSLETSERALTDAFCPLLAKLSAIYVRASEIISKESLRAIFKRITSAVAKTLIDELFDMSTRYSIEGAKQMQFDMENGLLPTLHSIYTRNGLQSLLVTNDKEMDRLLSSIRLLALPQAIAILLKDEIPRLPEVFIGDKLAEFNASGLKKKQEAVNLLHIRADFEVSSALGKTGITHIQFS</sequence>
<organism evidence="2 3">
    <name type="scientific">Diploscapter pachys</name>
    <dbReference type="NCBI Taxonomy" id="2018661"/>
    <lineage>
        <taxon>Eukaryota</taxon>
        <taxon>Metazoa</taxon>
        <taxon>Ecdysozoa</taxon>
        <taxon>Nematoda</taxon>
        <taxon>Chromadorea</taxon>
        <taxon>Rhabditida</taxon>
        <taxon>Rhabditina</taxon>
        <taxon>Rhabditomorpha</taxon>
        <taxon>Rhabditoidea</taxon>
        <taxon>Rhabditidae</taxon>
        <taxon>Diploscapter</taxon>
    </lineage>
</organism>
<dbReference type="STRING" id="2018661.A0A2A2KI10"/>
<evidence type="ECO:0008006" key="4">
    <source>
        <dbReference type="Google" id="ProtNLM"/>
    </source>
</evidence>
<dbReference type="AlphaFoldDB" id="A0A2A2KI10"/>
<keyword evidence="1" id="KW-0175">Coiled coil</keyword>
<dbReference type="Proteomes" id="UP000218231">
    <property type="component" value="Unassembled WGS sequence"/>
</dbReference>